<dbReference type="NCBIfam" id="TIGR00585">
    <property type="entry name" value="mutl"/>
    <property type="match status" value="1"/>
</dbReference>
<dbReference type="KEGG" id="frf:LO80_03655"/>
<feature type="domain" description="MutL C-terminal dimerisation" evidence="6">
    <location>
        <begin position="417"/>
        <end position="561"/>
    </location>
</feature>
<dbReference type="AlphaFoldDB" id="A0A097ENK9"/>
<reference evidence="8 9" key="1">
    <citation type="submission" date="2014-10" db="EMBL/GenBank/DDBJ databases">
        <title>Whole genome sequence of Francisella endociliophora strain FSC1006, isolated from a laboratory culture of the marine ciliate Euplotes raikovi.</title>
        <authorList>
            <person name="Granberg M."/>
            <person name="Backman S."/>
            <person name="Lundmark E."/>
            <person name="Nilsson E."/>
            <person name="Karlsson E."/>
            <person name="Thelaus J."/>
            <person name="Ohrman C."/>
            <person name="Larkeryd A."/>
            <person name="Stenberg P."/>
        </authorList>
    </citation>
    <scope>NUCLEOTIDE SEQUENCE [LARGE SCALE GENOMIC DNA]</scope>
    <source>
        <strain evidence="8 9">FSC1006</strain>
    </source>
</reference>
<dbReference type="InterPro" id="IPR020568">
    <property type="entry name" value="Ribosomal_Su5_D2-typ_SF"/>
</dbReference>
<dbReference type="InterPro" id="IPR002099">
    <property type="entry name" value="MutL/Mlh/PMS"/>
</dbReference>
<dbReference type="PANTHER" id="PTHR10073">
    <property type="entry name" value="DNA MISMATCH REPAIR PROTEIN MLH, PMS, MUTL"/>
    <property type="match status" value="1"/>
</dbReference>
<feature type="domain" description="DNA mismatch repair protein S5" evidence="7">
    <location>
        <begin position="216"/>
        <end position="334"/>
    </location>
</feature>
<dbReference type="EMBL" id="CP009574">
    <property type="protein sequence ID" value="AIT09152.1"/>
    <property type="molecule type" value="Genomic_DNA"/>
</dbReference>
<dbReference type="InterPro" id="IPR042121">
    <property type="entry name" value="MutL_C_regsub"/>
</dbReference>
<dbReference type="GO" id="GO:0016887">
    <property type="term" value="F:ATP hydrolysis activity"/>
    <property type="evidence" value="ECO:0007669"/>
    <property type="project" value="InterPro"/>
</dbReference>
<sequence length="605" mass="68578">MQSQLQDYRQIKILSQSLANQIAAGEVIERPSSVVKELVENSIDAGATTITIEVQEGGKSLIRIRDNGRGITQQDLELALAPHATSKVYTLDELESVASMGFRGEALASIASVSKLKIISKHHDSSEAWQINNQTREVVPAAHVTGTTIEVSELFYNTPARRKFLKKDNTEFLHISDLLKKYMLCYFGIAFKLIHNGKEVKDLLLAEDSQLKYNRVLELYSREFIENAIYIDKEVGDAHLWGWVASPRFNRARADMQSFYINGRIIKDKIVTHAIKNAYKDVMYGNRYPAFLLYLDMDYREVDVNVHPAKSEVRFRNQKFIYDFLFGTVNKAITTSADVDVEVENTKFSQDISQQEYSSSANNPLNIGNMSLDISVEDEKEEDTSTKLLDRYFNNQSSQENEIHITRQPKSSGLGQAICQIHGIYILSQIEDGVVLVDMHAAHERILYEEMKKTWHADADKFKQNLLMPLTCQLSSSIVATIDENIEVFEKLGFEISIIADDAILVRSTPIYVKDKDIQNLISNVATELTSSGKTKSVEFYLNHILATVSCHAAVRANDKLSIPEMDHLLRQMETVENSGQCNHGRPTWVKLNFAQLDSFFLRGR</sequence>
<name>A0A097ENK9_9GAMM</name>
<evidence type="ECO:0000313" key="9">
    <source>
        <dbReference type="Proteomes" id="UP000029672"/>
    </source>
</evidence>
<dbReference type="GO" id="GO:0005524">
    <property type="term" value="F:ATP binding"/>
    <property type="evidence" value="ECO:0007669"/>
    <property type="project" value="InterPro"/>
</dbReference>
<dbReference type="InterPro" id="IPR014721">
    <property type="entry name" value="Ribsml_uS5_D2-typ_fold_subgr"/>
</dbReference>
<keyword evidence="9" id="KW-1185">Reference proteome</keyword>
<keyword evidence="3 5" id="KW-0227">DNA damage</keyword>
<dbReference type="PANTHER" id="PTHR10073:SF12">
    <property type="entry name" value="DNA MISMATCH REPAIR PROTEIN MLH1"/>
    <property type="match status" value="1"/>
</dbReference>
<evidence type="ECO:0000313" key="8">
    <source>
        <dbReference type="EMBL" id="AIT09152.1"/>
    </source>
</evidence>
<dbReference type="Gene3D" id="3.30.565.10">
    <property type="entry name" value="Histidine kinase-like ATPase, C-terminal domain"/>
    <property type="match status" value="1"/>
</dbReference>
<organism evidence="8 9">
    <name type="scientific">Candidatus Francisella endociliophora</name>
    <dbReference type="NCBI Taxonomy" id="653937"/>
    <lineage>
        <taxon>Bacteria</taxon>
        <taxon>Pseudomonadati</taxon>
        <taxon>Pseudomonadota</taxon>
        <taxon>Gammaproteobacteria</taxon>
        <taxon>Thiotrichales</taxon>
        <taxon>Francisellaceae</taxon>
        <taxon>Francisella</taxon>
    </lineage>
</organism>
<evidence type="ECO:0000259" key="6">
    <source>
        <dbReference type="SMART" id="SM00853"/>
    </source>
</evidence>
<dbReference type="STRING" id="1547445.LO80_03655"/>
<dbReference type="Gene3D" id="3.30.1370.100">
    <property type="entry name" value="MutL, C-terminal domain, regulatory subdomain"/>
    <property type="match status" value="1"/>
</dbReference>
<evidence type="ECO:0000259" key="7">
    <source>
        <dbReference type="SMART" id="SM01340"/>
    </source>
</evidence>
<dbReference type="GO" id="GO:0006298">
    <property type="term" value="P:mismatch repair"/>
    <property type="evidence" value="ECO:0007669"/>
    <property type="project" value="UniProtKB-UniRule"/>
</dbReference>
<dbReference type="InterPro" id="IPR038973">
    <property type="entry name" value="MutL/Mlh/Pms-like"/>
</dbReference>
<dbReference type="InterPro" id="IPR014790">
    <property type="entry name" value="MutL_C"/>
</dbReference>
<dbReference type="FunFam" id="3.30.565.10:FF:000003">
    <property type="entry name" value="DNA mismatch repair endonuclease MutL"/>
    <property type="match status" value="1"/>
</dbReference>
<protein>
    <recommendedName>
        <fullName evidence="2 5">DNA mismatch repair protein MutL</fullName>
    </recommendedName>
</protein>
<dbReference type="Pfam" id="PF01119">
    <property type="entry name" value="DNA_mis_repair"/>
    <property type="match status" value="1"/>
</dbReference>
<dbReference type="SUPFAM" id="SSF55874">
    <property type="entry name" value="ATPase domain of HSP90 chaperone/DNA topoisomerase II/histidine kinase"/>
    <property type="match status" value="1"/>
</dbReference>
<dbReference type="eggNOG" id="COG0323">
    <property type="taxonomic scope" value="Bacteria"/>
</dbReference>
<comment type="function">
    <text evidence="5">This protein is involved in the repair of mismatches in DNA. It is required for dam-dependent methyl-directed DNA mismatch repair. May act as a 'molecular matchmaker', a protein that promotes the formation of a stable complex between two or more DNA-binding proteins in an ATP-dependent manner without itself being part of a final effector complex.</text>
</comment>
<dbReference type="Pfam" id="PF13589">
    <property type="entry name" value="HATPase_c_3"/>
    <property type="match status" value="1"/>
</dbReference>
<dbReference type="GO" id="GO:0140664">
    <property type="term" value="F:ATP-dependent DNA damage sensor activity"/>
    <property type="evidence" value="ECO:0007669"/>
    <property type="project" value="InterPro"/>
</dbReference>
<dbReference type="GO" id="GO:0032300">
    <property type="term" value="C:mismatch repair complex"/>
    <property type="evidence" value="ECO:0007669"/>
    <property type="project" value="InterPro"/>
</dbReference>
<keyword evidence="4 5" id="KW-0234">DNA repair</keyword>
<dbReference type="GO" id="GO:0030983">
    <property type="term" value="F:mismatched DNA binding"/>
    <property type="evidence" value="ECO:0007669"/>
    <property type="project" value="InterPro"/>
</dbReference>
<dbReference type="InterPro" id="IPR020667">
    <property type="entry name" value="DNA_mismatch_repair_MutL"/>
</dbReference>
<dbReference type="InterPro" id="IPR037198">
    <property type="entry name" value="MutL_C_sf"/>
</dbReference>
<proteinExistence type="inferred from homology"/>
<comment type="similarity">
    <text evidence="1 5">Belongs to the DNA mismatch repair MutL/HexB family.</text>
</comment>
<dbReference type="HAMAP" id="MF_00149">
    <property type="entry name" value="DNA_mis_repair"/>
    <property type="match status" value="1"/>
</dbReference>
<dbReference type="SMART" id="SM00853">
    <property type="entry name" value="MutL_C"/>
    <property type="match status" value="1"/>
</dbReference>
<dbReference type="Gene3D" id="3.30.230.10">
    <property type="match status" value="1"/>
</dbReference>
<dbReference type="InterPro" id="IPR042120">
    <property type="entry name" value="MutL_C_dimsub"/>
</dbReference>
<evidence type="ECO:0000256" key="3">
    <source>
        <dbReference type="ARBA" id="ARBA00022763"/>
    </source>
</evidence>
<dbReference type="Gene3D" id="3.30.1540.20">
    <property type="entry name" value="MutL, C-terminal domain, dimerisation subdomain"/>
    <property type="match status" value="1"/>
</dbReference>
<dbReference type="Proteomes" id="UP000029672">
    <property type="component" value="Chromosome"/>
</dbReference>
<evidence type="ECO:0000256" key="4">
    <source>
        <dbReference type="ARBA" id="ARBA00023204"/>
    </source>
</evidence>
<dbReference type="OrthoDB" id="9763467at2"/>
<dbReference type="PROSITE" id="PS00058">
    <property type="entry name" value="DNA_MISMATCH_REPAIR_1"/>
    <property type="match status" value="1"/>
</dbReference>
<dbReference type="InterPro" id="IPR014762">
    <property type="entry name" value="DNA_mismatch_repair_CS"/>
</dbReference>
<dbReference type="CDD" id="cd16926">
    <property type="entry name" value="HATPase_MutL-MLH-PMS-like"/>
    <property type="match status" value="1"/>
</dbReference>
<dbReference type="CDD" id="cd03482">
    <property type="entry name" value="MutL_Trans_MutL"/>
    <property type="match status" value="1"/>
</dbReference>
<dbReference type="HOGENOM" id="CLU_004131_4_2_6"/>
<dbReference type="InterPro" id="IPR036890">
    <property type="entry name" value="HATPase_C_sf"/>
</dbReference>
<dbReference type="RefSeq" id="WP_040008654.1">
    <property type="nucleotide sequence ID" value="NZ_CP009574.1"/>
</dbReference>
<dbReference type="Pfam" id="PF08676">
    <property type="entry name" value="MutL_C"/>
    <property type="match status" value="1"/>
</dbReference>
<dbReference type="InterPro" id="IPR013507">
    <property type="entry name" value="DNA_mismatch_S5_2-like"/>
</dbReference>
<dbReference type="SMART" id="SM01340">
    <property type="entry name" value="DNA_mis_repair"/>
    <property type="match status" value="1"/>
</dbReference>
<evidence type="ECO:0000256" key="1">
    <source>
        <dbReference type="ARBA" id="ARBA00006082"/>
    </source>
</evidence>
<accession>A0A097ENK9</accession>
<dbReference type="SUPFAM" id="SSF118116">
    <property type="entry name" value="DNA mismatch repair protein MutL"/>
    <property type="match status" value="1"/>
</dbReference>
<evidence type="ECO:0000256" key="2">
    <source>
        <dbReference type="ARBA" id="ARBA00021975"/>
    </source>
</evidence>
<evidence type="ECO:0000256" key="5">
    <source>
        <dbReference type="HAMAP-Rule" id="MF_00149"/>
    </source>
</evidence>
<gene>
    <name evidence="5" type="primary">mutL</name>
    <name evidence="8" type="ORF">LO80_03655</name>
</gene>
<dbReference type="SUPFAM" id="SSF54211">
    <property type="entry name" value="Ribosomal protein S5 domain 2-like"/>
    <property type="match status" value="1"/>
</dbReference>